<accession>A0A4C2ACX5</accession>
<dbReference type="Proteomes" id="UP000299102">
    <property type="component" value="Unassembled WGS sequence"/>
</dbReference>
<sequence length="179" mass="20489">MSQYKALKCSGKVSEWNPDFVTTKEKKKRKRKTTRKFLKRMPASRKLSDIKRRDSPGKPFFFMYEVLKNSPRSPVVGREGSRFRYSTEFASEIYLGPGDPGNCRLNFGGTIYLRLAPILGLVLYYANERAAGGARDFRPRGRRRRPARALSIAEGKALLLHSILLRLLRIARRVALVGR</sequence>
<organism evidence="1 2">
    <name type="scientific">Eumeta variegata</name>
    <name type="common">Bagworm moth</name>
    <name type="synonym">Eumeta japonica</name>
    <dbReference type="NCBI Taxonomy" id="151549"/>
    <lineage>
        <taxon>Eukaryota</taxon>
        <taxon>Metazoa</taxon>
        <taxon>Ecdysozoa</taxon>
        <taxon>Arthropoda</taxon>
        <taxon>Hexapoda</taxon>
        <taxon>Insecta</taxon>
        <taxon>Pterygota</taxon>
        <taxon>Neoptera</taxon>
        <taxon>Endopterygota</taxon>
        <taxon>Lepidoptera</taxon>
        <taxon>Glossata</taxon>
        <taxon>Ditrysia</taxon>
        <taxon>Tineoidea</taxon>
        <taxon>Psychidae</taxon>
        <taxon>Oiketicinae</taxon>
        <taxon>Eumeta</taxon>
    </lineage>
</organism>
<protein>
    <submittedName>
        <fullName evidence="1">Uncharacterized protein</fullName>
    </submittedName>
</protein>
<dbReference type="AlphaFoldDB" id="A0A4C2ACX5"/>
<proteinExistence type="predicted"/>
<keyword evidence="2" id="KW-1185">Reference proteome</keyword>
<name>A0A4C2ACX5_EUMVA</name>
<dbReference type="EMBL" id="BGZK01002824">
    <property type="protein sequence ID" value="GBP96707.1"/>
    <property type="molecule type" value="Genomic_DNA"/>
</dbReference>
<evidence type="ECO:0000313" key="2">
    <source>
        <dbReference type="Proteomes" id="UP000299102"/>
    </source>
</evidence>
<reference evidence="1 2" key="1">
    <citation type="journal article" date="2019" name="Commun. Biol.">
        <title>The bagworm genome reveals a unique fibroin gene that provides high tensile strength.</title>
        <authorList>
            <person name="Kono N."/>
            <person name="Nakamura H."/>
            <person name="Ohtoshi R."/>
            <person name="Tomita M."/>
            <person name="Numata K."/>
            <person name="Arakawa K."/>
        </authorList>
    </citation>
    <scope>NUCLEOTIDE SEQUENCE [LARGE SCALE GENOMIC DNA]</scope>
</reference>
<evidence type="ECO:0000313" key="1">
    <source>
        <dbReference type="EMBL" id="GBP96707.1"/>
    </source>
</evidence>
<comment type="caution">
    <text evidence="1">The sequence shown here is derived from an EMBL/GenBank/DDBJ whole genome shotgun (WGS) entry which is preliminary data.</text>
</comment>
<gene>
    <name evidence="1" type="ORF">EVAR_68621_1</name>
</gene>